<dbReference type="InParanoid" id="D2VWG7"/>
<keyword evidence="3" id="KW-1185">Reference proteome</keyword>
<dbReference type="OrthoDB" id="10257659at2759"/>
<dbReference type="GeneID" id="8858829"/>
<accession>D2VWG7</accession>
<feature type="compositionally biased region" description="Acidic residues" evidence="1">
    <location>
        <begin position="413"/>
        <end position="437"/>
    </location>
</feature>
<evidence type="ECO:0000256" key="1">
    <source>
        <dbReference type="SAM" id="MobiDB-lite"/>
    </source>
</evidence>
<dbReference type="EMBL" id="GG738904">
    <property type="protein sequence ID" value="EFC38893.1"/>
    <property type="molecule type" value="Genomic_DNA"/>
</dbReference>
<gene>
    <name evidence="2" type="ORF">NAEGRDRAFT_52811</name>
</gene>
<feature type="compositionally biased region" description="Low complexity" evidence="1">
    <location>
        <begin position="348"/>
        <end position="364"/>
    </location>
</feature>
<name>D2VWG7_NAEGR</name>
<dbReference type="eggNOG" id="ENOG502S62M">
    <property type="taxonomic scope" value="Eukaryota"/>
</dbReference>
<dbReference type="OMA" id="WKQINTA"/>
<dbReference type="Proteomes" id="UP000006671">
    <property type="component" value="Unassembled WGS sequence"/>
</dbReference>
<organism evidence="3">
    <name type="scientific">Naegleria gruberi</name>
    <name type="common">Amoeba</name>
    <dbReference type="NCBI Taxonomy" id="5762"/>
    <lineage>
        <taxon>Eukaryota</taxon>
        <taxon>Discoba</taxon>
        <taxon>Heterolobosea</taxon>
        <taxon>Tetramitia</taxon>
        <taxon>Eutetramitia</taxon>
        <taxon>Vahlkampfiidae</taxon>
        <taxon>Naegleria</taxon>
    </lineage>
</organism>
<feature type="compositionally biased region" description="Low complexity" evidence="1">
    <location>
        <begin position="279"/>
        <end position="297"/>
    </location>
</feature>
<sequence length="502" mass="55454">MGQINTTIRSHVQKQYQLVKKKPEREYLTIEEAKKLQSLDEYPIDFKKLAVLFMLDFDKNGKFSLDDLMKFTDWCGSVTEHLKTDQHGFKSELQAQCTLHMWKQINTARNGKKVFGDWFVRVFSVGHIIKLPKHPKTHWVSIDTASVIYELLSIKELYGISTQQFIDLMQAVGEEKGLMPRDEEDLDEVVPTEVIHDFAVAFITGFLNMMSSLGFSPQKYLTTSVALNVDNLHSVGTPENTNQPNSSTNEVTNTQQDNVKPVPMSFPIPKLSGIGSANTQPKPITTPITTTAVTSPTEDSDEYSSDESDGGEAQKPEPTKLGIPSLKLNTNNATVPPSFKLNIPTKDTNSSNTTNTTNLPTNNLAVPKMSIPGSKVDSIVHSGSGYSLSPTASAFLLQDQNNLEKLEEKQFSEEDLSEKDDPASDDSDYSSEDDIEDEPPKEVKPSTKPVIPALSLNLAGAKPQPSTKPFIPTLSMSKATTQQPTETDKVSVNGISMKKLKL</sequence>
<evidence type="ECO:0000313" key="2">
    <source>
        <dbReference type="EMBL" id="EFC38893.1"/>
    </source>
</evidence>
<feature type="region of interest" description="Disordered" evidence="1">
    <location>
        <begin position="409"/>
        <end position="502"/>
    </location>
</feature>
<proteinExistence type="predicted"/>
<feature type="region of interest" description="Disordered" evidence="1">
    <location>
        <begin position="234"/>
        <end position="365"/>
    </location>
</feature>
<dbReference type="VEuPathDB" id="AmoebaDB:NAEGRDRAFT_52811"/>
<reference evidence="2 3" key="1">
    <citation type="journal article" date="2010" name="Cell">
        <title>The genome of Naegleria gruberi illuminates early eukaryotic versatility.</title>
        <authorList>
            <person name="Fritz-Laylin L.K."/>
            <person name="Prochnik S.E."/>
            <person name="Ginger M.L."/>
            <person name="Dacks J.B."/>
            <person name="Carpenter M.L."/>
            <person name="Field M.C."/>
            <person name="Kuo A."/>
            <person name="Paredez A."/>
            <person name="Chapman J."/>
            <person name="Pham J."/>
            <person name="Shu S."/>
            <person name="Neupane R."/>
            <person name="Cipriano M."/>
            <person name="Mancuso J."/>
            <person name="Tu H."/>
            <person name="Salamov A."/>
            <person name="Lindquist E."/>
            <person name="Shapiro H."/>
            <person name="Lucas S."/>
            <person name="Grigoriev I.V."/>
            <person name="Cande W.Z."/>
            <person name="Fulton C."/>
            <person name="Rokhsar D.S."/>
            <person name="Dawson S.C."/>
        </authorList>
    </citation>
    <scope>NUCLEOTIDE SEQUENCE [LARGE SCALE GENOMIC DNA]</scope>
    <source>
        <strain evidence="2 3">NEG-M</strain>
    </source>
</reference>
<dbReference type="KEGG" id="ngr:NAEGRDRAFT_52811"/>
<feature type="compositionally biased region" description="Polar residues" evidence="1">
    <location>
        <begin position="474"/>
        <end position="485"/>
    </location>
</feature>
<feature type="compositionally biased region" description="Polar residues" evidence="1">
    <location>
        <begin position="237"/>
        <end position="258"/>
    </location>
</feature>
<dbReference type="RefSeq" id="XP_002671637.1">
    <property type="nucleotide sequence ID" value="XM_002671591.1"/>
</dbReference>
<dbReference type="AlphaFoldDB" id="D2VWG7"/>
<protein>
    <submittedName>
        <fullName evidence="2">Predicted protein</fullName>
    </submittedName>
</protein>
<evidence type="ECO:0000313" key="3">
    <source>
        <dbReference type="Proteomes" id="UP000006671"/>
    </source>
</evidence>
<feature type="compositionally biased region" description="Acidic residues" evidence="1">
    <location>
        <begin position="298"/>
        <end position="310"/>
    </location>
</feature>